<dbReference type="EMBL" id="QCYK01000001">
    <property type="protein sequence ID" value="PUZ29125.1"/>
    <property type="molecule type" value="Genomic_DNA"/>
</dbReference>
<dbReference type="Proteomes" id="UP000244450">
    <property type="component" value="Unassembled WGS sequence"/>
</dbReference>
<dbReference type="OrthoDB" id="9799173at2"/>
<reference evidence="2 3" key="1">
    <citation type="submission" date="2018-04" db="EMBL/GenBank/DDBJ databases">
        <title>Chitinophaga fuyangensis sp. nov., isolated from soil in a chemical factory.</title>
        <authorList>
            <person name="Chen K."/>
        </authorList>
    </citation>
    <scope>NUCLEOTIDE SEQUENCE [LARGE SCALE GENOMIC DNA]</scope>
    <source>
        <strain evidence="2 3">LY-1</strain>
    </source>
</reference>
<dbReference type="Pfam" id="PF13274">
    <property type="entry name" value="SocA_Panacea"/>
    <property type="match status" value="1"/>
</dbReference>
<proteinExistence type="predicted"/>
<accession>A0A2T7BN69</accession>
<evidence type="ECO:0000259" key="1">
    <source>
        <dbReference type="Pfam" id="PF13274"/>
    </source>
</evidence>
<organism evidence="2 3">
    <name type="scientific">Chitinophaga parva</name>
    <dbReference type="NCBI Taxonomy" id="2169414"/>
    <lineage>
        <taxon>Bacteria</taxon>
        <taxon>Pseudomonadati</taxon>
        <taxon>Bacteroidota</taxon>
        <taxon>Chitinophagia</taxon>
        <taxon>Chitinophagales</taxon>
        <taxon>Chitinophagaceae</taxon>
        <taxon>Chitinophaga</taxon>
    </lineage>
</organism>
<evidence type="ECO:0000313" key="2">
    <source>
        <dbReference type="EMBL" id="PUZ29125.1"/>
    </source>
</evidence>
<gene>
    <name evidence="2" type="ORF">DCC81_06580</name>
</gene>
<dbReference type="RefSeq" id="WP_108685764.1">
    <property type="nucleotide sequence ID" value="NZ_QCYK01000001.1"/>
</dbReference>
<protein>
    <recommendedName>
        <fullName evidence="1">Antitoxin SocA-like Panacea domain-containing protein</fullName>
    </recommendedName>
</protein>
<keyword evidence="3" id="KW-1185">Reference proteome</keyword>
<feature type="domain" description="Antitoxin SocA-like Panacea" evidence="1">
    <location>
        <begin position="27"/>
        <end position="129"/>
    </location>
</feature>
<sequence length="162" mass="19090">MYPASLIAYAFVQRGIAERNYISQLKLQKMVYFAQGYHLSQFGRPLIIEDIEAWKFGPVVPDIYIQYSIFGRSPIVETDILAYDQELRSKLKTLDSQAWQAINYTWEATRDVSARRLSEWTHEPDGPWQKYYYAKDDGEGNRKVIDNKDIQDFFRKFLAKTN</sequence>
<comment type="caution">
    <text evidence="2">The sequence shown here is derived from an EMBL/GenBank/DDBJ whole genome shotgun (WGS) entry which is preliminary data.</text>
</comment>
<dbReference type="InterPro" id="IPR025272">
    <property type="entry name" value="SocA_Panacea"/>
</dbReference>
<evidence type="ECO:0000313" key="3">
    <source>
        <dbReference type="Proteomes" id="UP000244450"/>
    </source>
</evidence>
<dbReference type="AlphaFoldDB" id="A0A2T7BN69"/>
<name>A0A2T7BN69_9BACT</name>